<dbReference type="eggNOG" id="ENOG502SP4B">
    <property type="taxonomic scope" value="Eukaryota"/>
</dbReference>
<comment type="caution">
    <text evidence="2">The sequence shown here is derived from an EMBL/GenBank/DDBJ whole genome shotgun (WGS) entry which is preliminary data.</text>
</comment>
<name>F7VU22_SORMK</name>
<accession>F7VU22</accession>
<proteinExistence type="predicted"/>
<evidence type="ECO:0000256" key="1">
    <source>
        <dbReference type="SAM" id="MobiDB-lite"/>
    </source>
</evidence>
<dbReference type="Proteomes" id="UP000001881">
    <property type="component" value="Unassembled WGS sequence"/>
</dbReference>
<dbReference type="OMA" id="HECHLRW"/>
<dbReference type="OrthoDB" id="3508416at2759"/>
<dbReference type="InParanoid" id="F7VU22"/>
<dbReference type="VEuPathDB" id="FungiDB:SMAC_03161"/>
<organism evidence="2 3">
    <name type="scientific">Sordaria macrospora (strain ATCC MYA-333 / DSM 997 / K(L3346) / K-hell)</name>
    <dbReference type="NCBI Taxonomy" id="771870"/>
    <lineage>
        <taxon>Eukaryota</taxon>
        <taxon>Fungi</taxon>
        <taxon>Dikarya</taxon>
        <taxon>Ascomycota</taxon>
        <taxon>Pezizomycotina</taxon>
        <taxon>Sordariomycetes</taxon>
        <taxon>Sordariomycetidae</taxon>
        <taxon>Sordariales</taxon>
        <taxon>Sordariaceae</taxon>
        <taxon>Sordaria</taxon>
    </lineage>
</organism>
<evidence type="ECO:0000313" key="3">
    <source>
        <dbReference type="Proteomes" id="UP000001881"/>
    </source>
</evidence>
<evidence type="ECO:0000313" key="2">
    <source>
        <dbReference type="EMBL" id="CCC09010.1"/>
    </source>
</evidence>
<dbReference type="KEGG" id="smp:10807162"/>
<dbReference type="GeneID" id="10807162"/>
<feature type="compositionally biased region" description="Acidic residues" evidence="1">
    <location>
        <begin position="131"/>
        <end position="140"/>
    </location>
</feature>
<dbReference type="EMBL" id="CABT02000007">
    <property type="protein sequence ID" value="CCC09010.1"/>
    <property type="molecule type" value="Genomic_DNA"/>
</dbReference>
<dbReference type="HOGENOM" id="CLU_1836392_0_0_1"/>
<gene>
    <name evidence="2" type="ORF">SMAC_03161</name>
</gene>
<keyword evidence="3" id="KW-1185">Reference proteome</keyword>
<sequence>MEFSKSATRVLEIRGPVEVVNVHRLSPLFNANLKYDTQGVATVLEDNHQRVLRWTFCSFRAQAQAARKLLRSTWPSLHVRWGIDPMALPINMLPDAQSTMPVCLRLPQPQLIDTAGNADNDDKADDLITFSDDDDDDEAE</sequence>
<protein>
    <submittedName>
        <fullName evidence="2">WGS project CABT00000000 data, contig 2.7</fullName>
    </submittedName>
</protein>
<reference evidence="2 3" key="1">
    <citation type="journal article" date="2010" name="PLoS Genet.">
        <title>De novo assembly of a 40 Mb eukaryotic genome from short sequence reads: Sordaria macrospora, a model organism for fungal morphogenesis.</title>
        <authorList>
            <person name="Nowrousian M."/>
            <person name="Stajich J."/>
            <person name="Chu M."/>
            <person name="Engh I."/>
            <person name="Espagne E."/>
            <person name="Halliday K."/>
            <person name="Kamerewerd J."/>
            <person name="Kempken F."/>
            <person name="Knab B."/>
            <person name="Kuo H.C."/>
            <person name="Osiewacz H.D."/>
            <person name="Poeggeler S."/>
            <person name="Read N."/>
            <person name="Seiler S."/>
            <person name="Smith K."/>
            <person name="Zickler D."/>
            <person name="Kueck U."/>
            <person name="Freitag M."/>
        </authorList>
    </citation>
    <scope>NUCLEOTIDE SEQUENCE [LARGE SCALE GENOMIC DNA]</scope>
    <source>
        <strain evidence="3">ATCC MYA-333 / DSM 997 / K(L3346) / K-hell</strain>
        <tissue evidence="2">Mycelium</tissue>
    </source>
</reference>
<feature type="region of interest" description="Disordered" evidence="1">
    <location>
        <begin position="113"/>
        <end position="140"/>
    </location>
</feature>
<dbReference type="AlphaFoldDB" id="F7VU22"/>